<gene>
    <name evidence="3" type="ORF">TTEB3V08_LOCUS1493</name>
</gene>
<evidence type="ECO:0000259" key="2">
    <source>
        <dbReference type="Pfam" id="PF03372"/>
    </source>
</evidence>
<dbReference type="PANTHER" id="PTHR33273:SF2">
    <property type="entry name" value="ENDONUCLEASE_EXONUCLEASE_PHOSPHATASE DOMAIN-CONTAINING PROTEIN"/>
    <property type="match status" value="1"/>
</dbReference>
<dbReference type="EMBL" id="OE000314">
    <property type="protein sequence ID" value="CAD7453348.1"/>
    <property type="molecule type" value="Genomic_DNA"/>
</dbReference>
<evidence type="ECO:0000313" key="3">
    <source>
        <dbReference type="EMBL" id="CAD7453348.1"/>
    </source>
</evidence>
<dbReference type="AlphaFoldDB" id="A0A7R9FJ44"/>
<dbReference type="InterPro" id="IPR036691">
    <property type="entry name" value="Endo/exonu/phosph_ase_sf"/>
</dbReference>
<dbReference type="SUPFAM" id="SSF56219">
    <property type="entry name" value="DNase I-like"/>
    <property type="match status" value="1"/>
</dbReference>
<dbReference type="Pfam" id="PF03372">
    <property type="entry name" value="Exo_endo_phos"/>
    <property type="match status" value="1"/>
</dbReference>
<organism evidence="3">
    <name type="scientific">Timema tahoe</name>
    <dbReference type="NCBI Taxonomy" id="61484"/>
    <lineage>
        <taxon>Eukaryota</taxon>
        <taxon>Metazoa</taxon>
        <taxon>Ecdysozoa</taxon>
        <taxon>Arthropoda</taxon>
        <taxon>Hexapoda</taxon>
        <taxon>Insecta</taxon>
        <taxon>Pterygota</taxon>
        <taxon>Neoptera</taxon>
        <taxon>Polyneoptera</taxon>
        <taxon>Phasmatodea</taxon>
        <taxon>Timematodea</taxon>
        <taxon>Timematoidea</taxon>
        <taxon>Timematidae</taxon>
        <taxon>Timema</taxon>
    </lineage>
</organism>
<dbReference type="Gene3D" id="3.60.10.10">
    <property type="entry name" value="Endonuclease/exonuclease/phosphatase"/>
    <property type="match status" value="1"/>
</dbReference>
<feature type="compositionally biased region" description="Pro residues" evidence="1">
    <location>
        <begin position="350"/>
        <end position="379"/>
    </location>
</feature>
<dbReference type="GO" id="GO:0003824">
    <property type="term" value="F:catalytic activity"/>
    <property type="evidence" value="ECO:0007669"/>
    <property type="project" value="InterPro"/>
</dbReference>
<name>A0A7R9FJ44_9NEOP</name>
<protein>
    <recommendedName>
        <fullName evidence="2">Endonuclease/exonuclease/phosphatase domain-containing protein</fullName>
    </recommendedName>
</protein>
<proteinExistence type="predicted"/>
<dbReference type="PANTHER" id="PTHR33273">
    <property type="entry name" value="DOMAIN-CONTAINING PROTEIN, PUTATIVE-RELATED"/>
    <property type="match status" value="1"/>
</dbReference>
<reference evidence="3" key="1">
    <citation type="submission" date="2020-11" db="EMBL/GenBank/DDBJ databases">
        <authorList>
            <person name="Tran Van P."/>
        </authorList>
    </citation>
    <scope>NUCLEOTIDE SEQUENCE</scope>
</reference>
<feature type="region of interest" description="Disordered" evidence="1">
    <location>
        <begin position="341"/>
        <end position="381"/>
    </location>
</feature>
<accession>A0A7R9FJ44</accession>
<dbReference type="InterPro" id="IPR005135">
    <property type="entry name" value="Endo/exonuclease/phosphatase"/>
</dbReference>
<feature type="domain" description="Endonuclease/exonuclease/phosphatase" evidence="2">
    <location>
        <begin position="451"/>
        <end position="565"/>
    </location>
</feature>
<sequence length="890" mass="100572">MSTFCLKPQLNMLIHVPGRSLEHCGGYKFLEMIQLSKKLWISDVNPKSSKLFRRHPLSRSLPLQSIPQQKYLKHHPKMVISRAEHAAQNALISCDWFRARHVTLFLLCFGFSFDVLDPDSIPNLSCHLQTKLKKLDIFVRLPHRRGYDYRSPSPLDQLNIPNELWLVPVDTSARSGLESQSGRMRCQLRMRTDLRWLVLRFDCFSCAEHLRQSGRRAVRNMWDSLQKWKGDTKTMEKVSIDMSHLTLLPSYRHVCTPYNVEQLHMTEVLKMSIGLTKYRPASVAAWCHALLSQQTRLPMTGSLSRPLYLSFTLEQAATLSTTWTVPQSVFSKPSVTSSPLYSAPMRTPTHPKPLHPSNPFLPLPTPTPVNPATPTPNPTPEDDATKLKICIELLKEIPGLDPWDFSSRRSRSLRGVTVATWSWSISSSTWSPMAAHLNRGPPVLKELTVALWNANGVAGKKAELESFLAKHRVDVMLLGETHLRSAVRFSLAEFICHRSDRAGDVGRGGTAVLVRRGLDHHVVSLPPLQHMEATAIQLVTSTGPSLAELDSDHNPVLVNLGRAVSFIDPPEKPDLKRTDWDRFTNVLRERLGPTPTFRTAAEIDRGAEFITSVIKGSLEASTPRHRPKRAPQASLPDSILRHVREKNRLRKAWQTSRDPVDKANWSRKVHAVREMVKEYRNSVWEDKIESLCVQDRSLWRMTRNLMRVPAPRPPIVGRNGVANSDQEKADALAEHLEAQFVPTDDPSDPVHIGHVDQVIAAVSPAPLRLFGEQIRWADSAKYLGLTLDTKLTWRLHCTERLTKAKQRLGILGPLLNRRSALSTRNGLTLYKQLLRPILDYACLLHYVNHDHNVSLRYVNVKLIMIPAVLTGAAISSVIFHLPCDTGFSVD</sequence>
<evidence type="ECO:0000256" key="1">
    <source>
        <dbReference type="SAM" id="MobiDB-lite"/>
    </source>
</evidence>